<dbReference type="AlphaFoldDB" id="A0A085MFT4"/>
<dbReference type="CDD" id="cd09121">
    <property type="entry name" value="PLDc_DNaseII_2"/>
    <property type="match status" value="1"/>
</dbReference>
<evidence type="ECO:0000313" key="4">
    <source>
        <dbReference type="EMBL" id="KFD56080.1"/>
    </source>
</evidence>
<dbReference type="CDD" id="cd09120">
    <property type="entry name" value="PLDc_DNaseII_1"/>
    <property type="match status" value="1"/>
</dbReference>
<dbReference type="InterPro" id="IPR004947">
    <property type="entry name" value="DNase_II"/>
</dbReference>
<dbReference type="GO" id="GO:0006309">
    <property type="term" value="P:apoptotic DNA fragmentation"/>
    <property type="evidence" value="ECO:0007669"/>
    <property type="project" value="TreeGrafter"/>
</dbReference>
<keyword evidence="3" id="KW-0732">Signal</keyword>
<name>A0A085MFT4_9BILA</name>
<keyword evidence="2" id="KW-0378">Hydrolase</keyword>
<evidence type="ECO:0000256" key="1">
    <source>
        <dbReference type="ARBA" id="ARBA00007527"/>
    </source>
</evidence>
<evidence type="ECO:0000313" key="5">
    <source>
        <dbReference type="Proteomes" id="UP000030764"/>
    </source>
</evidence>
<dbReference type="EMBL" id="KL363196">
    <property type="protein sequence ID" value="KFD56080.1"/>
    <property type="molecule type" value="Genomic_DNA"/>
</dbReference>
<dbReference type="PANTHER" id="PTHR10858:SF23">
    <property type="entry name" value="DEOXYRIBONUCLEASE II"/>
    <property type="match status" value="1"/>
</dbReference>
<accession>A0A085MFT4</accession>
<dbReference type="GO" id="GO:0004531">
    <property type="term" value="F:deoxyribonuclease II activity"/>
    <property type="evidence" value="ECO:0007669"/>
    <property type="project" value="InterPro"/>
</dbReference>
<evidence type="ECO:0000256" key="3">
    <source>
        <dbReference type="SAM" id="SignalP"/>
    </source>
</evidence>
<comment type="similarity">
    <text evidence="1">Belongs to the DNase II family.</text>
</comment>
<organism evidence="4 5">
    <name type="scientific">Trichuris suis</name>
    <name type="common">pig whipworm</name>
    <dbReference type="NCBI Taxonomy" id="68888"/>
    <lineage>
        <taxon>Eukaryota</taxon>
        <taxon>Metazoa</taxon>
        <taxon>Ecdysozoa</taxon>
        <taxon>Nematoda</taxon>
        <taxon>Enoplea</taxon>
        <taxon>Dorylaimia</taxon>
        <taxon>Trichinellida</taxon>
        <taxon>Trichuridae</taxon>
        <taxon>Trichuris</taxon>
    </lineage>
</organism>
<keyword evidence="5" id="KW-1185">Reference proteome</keyword>
<feature type="signal peptide" evidence="3">
    <location>
        <begin position="1"/>
        <end position="19"/>
    </location>
</feature>
<dbReference type="PANTHER" id="PTHR10858">
    <property type="entry name" value="DEOXYRIBONUCLEASE II"/>
    <property type="match status" value="1"/>
</dbReference>
<protein>
    <submittedName>
        <fullName evidence="4">Uncharacterized protein</fullName>
    </submittedName>
</protein>
<sequence length="367" mass="42206">MEYCYCLLMFSCFLALNWAFQCVDEQGRSVDWFIIYKMPRMLGRADSQLKYGTRYLYMDKRNPNWQQSSHNIDDLDGALGRTLQPLYEAMDMTTTFYMMYNDAYPNGTVNWKAAHSKGVVAFSDRLGFWLIHSVPKFPPPTAFSYPNTGKVFGQTLLCITFNLNSLKEIGEQLYYNSPGVYAAQLPLSIAQRFPVLAKVLVGEGPNTAPFVRLAKIRSAGGEAFYHFAKSKKWGRELYSDLVAPSLKIPLLVEAWKRGTSSNLPSNCTEPYYVENVKYIRPSRNFTFPTLDDHSKWAVADQARPFVCIGDINRQKGQINRGGGTVCFNSRRVWEVYRNSVLDFEECPLFDFFPNAQQQRWAQRIRFP</sequence>
<evidence type="ECO:0000256" key="2">
    <source>
        <dbReference type="ARBA" id="ARBA00022801"/>
    </source>
</evidence>
<dbReference type="Proteomes" id="UP000030764">
    <property type="component" value="Unassembled WGS sequence"/>
</dbReference>
<dbReference type="Pfam" id="PF03265">
    <property type="entry name" value="DNase_II"/>
    <property type="match status" value="1"/>
</dbReference>
<gene>
    <name evidence="4" type="ORF">M513_03204</name>
</gene>
<proteinExistence type="inferred from homology"/>
<feature type="chain" id="PRO_5001795226" evidence="3">
    <location>
        <begin position="20"/>
        <end position="367"/>
    </location>
</feature>
<reference evidence="4 5" key="1">
    <citation type="journal article" date="2014" name="Nat. Genet.">
        <title>Genome and transcriptome of the porcine whipworm Trichuris suis.</title>
        <authorList>
            <person name="Jex A.R."/>
            <person name="Nejsum P."/>
            <person name="Schwarz E.M."/>
            <person name="Hu L."/>
            <person name="Young N.D."/>
            <person name="Hall R.S."/>
            <person name="Korhonen P.K."/>
            <person name="Liao S."/>
            <person name="Thamsborg S."/>
            <person name="Xia J."/>
            <person name="Xu P."/>
            <person name="Wang S."/>
            <person name="Scheerlinck J.P."/>
            <person name="Hofmann A."/>
            <person name="Sternberg P.W."/>
            <person name="Wang J."/>
            <person name="Gasser R.B."/>
        </authorList>
    </citation>
    <scope>NUCLEOTIDE SEQUENCE [LARGE SCALE GENOMIC DNA]</scope>
    <source>
        <strain evidence="4">DCEP-RM93M</strain>
    </source>
</reference>